<feature type="region of interest" description="Disordered" evidence="1">
    <location>
        <begin position="166"/>
        <end position="186"/>
    </location>
</feature>
<keyword evidence="2" id="KW-0732">Signal</keyword>
<evidence type="ECO:0000256" key="2">
    <source>
        <dbReference type="SAM" id="SignalP"/>
    </source>
</evidence>
<dbReference type="EMBL" id="OAOQ01000021">
    <property type="protein sequence ID" value="SNX74274.1"/>
    <property type="molecule type" value="Genomic_DNA"/>
</dbReference>
<dbReference type="OrthoDB" id="7756354at2"/>
<name>A0A285D385_9RHOB</name>
<feature type="compositionally biased region" description="Basic and acidic residues" evidence="1">
    <location>
        <begin position="174"/>
        <end position="186"/>
    </location>
</feature>
<feature type="chain" id="PRO_5012108729" description="Outer membrane beta-barrel protein" evidence="2">
    <location>
        <begin position="23"/>
        <end position="448"/>
    </location>
</feature>
<dbReference type="AlphaFoldDB" id="A0A285D385"/>
<evidence type="ECO:0008006" key="5">
    <source>
        <dbReference type="Google" id="ProtNLM"/>
    </source>
</evidence>
<keyword evidence="4" id="KW-1185">Reference proteome</keyword>
<dbReference type="SUPFAM" id="SSF56935">
    <property type="entry name" value="Porins"/>
    <property type="match status" value="1"/>
</dbReference>
<evidence type="ECO:0000313" key="3">
    <source>
        <dbReference type="EMBL" id="SNX74274.1"/>
    </source>
</evidence>
<evidence type="ECO:0000256" key="1">
    <source>
        <dbReference type="SAM" id="MobiDB-lite"/>
    </source>
</evidence>
<accession>A0A285D385</accession>
<gene>
    <name evidence="3" type="ORF">SAMN05878503_12114</name>
</gene>
<reference evidence="4" key="1">
    <citation type="submission" date="2017-08" db="EMBL/GenBank/DDBJ databases">
        <authorList>
            <person name="Varghese N."/>
            <person name="Submissions S."/>
        </authorList>
    </citation>
    <scope>NUCLEOTIDE SEQUENCE [LARGE SCALE GENOMIC DNA]</scope>
    <source>
        <strain evidence="4">JA234</strain>
    </source>
</reference>
<protein>
    <recommendedName>
        <fullName evidence="5">Outer membrane beta-barrel protein</fullName>
    </recommendedName>
</protein>
<sequence>MTRIPASAVALAALAISWSVSAVRADPGFEARLTLSQGLKSIEKSGGTIEPGDEGFRSTTALDFGLTSVTSYQRFGIGVGADLDYIPDAADTFSTSREVANLGYEIQSRQSQFNIDLGYRSVDIEDSVFLDELTGEDVIADDGRREIVSISSALLMGREAPLSFSLRQQQSESRYTDTTDPDLRDSTSRSVAAELGLRVSPLVTLKADASWSDYDQDGPDGNWRTTRRAGLGASYQLSPITALSAGINYSTNRTDDQDDSDGLGYSLGLRQARPNGTVDLSLSSFETVNGTRSEFSLGRSLDFSWGVASLAVGASKTGGFEAQPTINGRIDYTLDKLSSFNLALSQAAVTGSENEETIRTQLSVGYSREMTPRSRLTGKLQLSDRDVLGSTSEDQSVLRADLAYAHEIGQDWNLVSGYEYSRTDREILEDRKSSTLFLKLEKTFAYRP</sequence>
<organism evidence="3 4">
    <name type="scientific">Cereibacter ovatus</name>
    <dbReference type="NCBI Taxonomy" id="439529"/>
    <lineage>
        <taxon>Bacteria</taxon>
        <taxon>Pseudomonadati</taxon>
        <taxon>Pseudomonadota</taxon>
        <taxon>Alphaproteobacteria</taxon>
        <taxon>Rhodobacterales</taxon>
        <taxon>Paracoccaceae</taxon>
        <taxon>Cereibacter</taxon>
    </lineage>
</organism>
<dbReference type="RefSeq" id="WP_097031621.1">
    <property type="nucleotide sequence ID" value="NZ_OAOQ01000021.1"/>
</dbReference>
<evidence type="ECO:0000313" key="4">
    <source>
        <dbReference type="Proteomes" id="UP000219467"/>
    </source>
</evidence>
<proteinExistence type="predicted"/>
<dbReference type="Gene3D" id="2.40.160.60">
    <property type="entry name" value="Outer membrane protein transport protein (OMPP1/FadL/TodX)"/>
    <property type="match status" value="1"/>
</dbReference>
<feature type="signal peptide" evidence="2">
    <location>
        <begin position="1"/>
        <end position="22"/>
    </location>
</feature>
<dbReference type="Proteomes" id="UP000219467">
    <property type="component" value="Unassembled WGS sequence"/>
</dbReference>